<dbReference type="RefSeq" id="WP_139002294.1">
    <property type="nucleotide sequence ID" value="NZ_BAABAV010000002.1"/>
</dbReference>
<sequence length="223" mass="25364">MKSQLLKIFVISFVISFVSCKKEKVSLDEYKYTDKGVVLNCENINSQLYNEALFAFENDMINFYSNGKPSIVRAYSQFVRQAVSGRIKYEEMVSPHTVKVFNVLKSEPDLWDATNPNSHLNYKSNIFNCIASNIQSKDLSTTLNALVSTNSMSPKLFGSPLTSNYSQAVRDKYLSAYMAFDLFYAKLFDVDLSNLNMNETEENVDFNNIPKETTPDPHAGHNH</sequence>
<accession>A0ABP8ECF2</accession>
<evidence type="ECO:0000313" key="2">
    <source>
        <dbReference type="EMBL" id="GAA4269904.1"/>
    </source>
</evidence>
<evidence type="ECO:0000256" key="1">
    <source>
        <dbReference type="SAM" id="MobiDB-lite"/>
    </source>
</evidence>
<dbReference type="Proteomes" id="UP001500027">
    <property type="component" value="Unassembled WGS sequence"/>
</dbReference>
<organism evidence="2 3">
    <name type="scientific">Hyunsoonleella aestuarii</name>
    <dbReference type="NCBI Taxonomy" id="912802"/>
    <lineage>
        <taxon>Bacteria</taxon>
        <taxon>Pseudomonadati</taxon>
        <taxon>Bacteroidota</taxon>
        <taxon>Flavobacteriia</taxon>
        <taxon>Flavobacteriales</taxon>
        <taxon>Flavobacteriaceae</taxon>
    </lineage>
</organism>
<reference evidence="3" key="1">
    <citation type="journal article" date="2019" name="Int. J. Syst. Evol. Microbiol.">
        <title>The Global Catalogue of Microorganisms (GCM) 10K type strain sequencing project: providing services to taxonomists for standard genome sequencing and annotation.</title>
        <authorList>
            <consortium name="The Broad Institute Genomics Platform"/>
            <consortium name="The Broad Institute Genome Sequencing Center for Infectious Disease"/>
            <person name="Wu L."/>
            <person name="Ma J."/>
        </authorList>
    </citation>
    <scope>NUCLEOTIDE SEQUENCE [LARGE SCALE GENOMIC DNA]</scope>
    <source>
        <strain evidence="3">JCM 17452</strain>
    </source>
</reference>
<dbReference type="PROSITE" id="PS51257">
    <property type="entry name" value="PROKAR_LIPOPROTEIN"/>
    <property type="match status" value="1"/>
</dbReference>
<dbReference type="EMBL" id="BAABAV010000002">
    <property type="protein sequence ID" value="GAA4269904.1"/>
    <property type="molecule type" value="Genomic_DNA"/>
</dbReference>
<feature type="compositionally biased region" description="Basic and acidic residues" evidence="1">
    <location>
        <begin position="213"/>
        <end position="223"/>
    </location>
</feature>
<proteinExistence type="predicted"/>
<keyword evidence="3" id="KW-1185">Reference proteome</keyword>
<comment type="caution">
    <text evidence="2">The sequence shown here is derived from an EMBL/GenBank/DDBJ whole genome shotgun (WGS) entry which is preliminary data.</text>
</comment>
<gene>
    <name evidence="2" type="ORF">GCM10022257_20050</name>
</gene>
<feature type="region of interest" description="Disordered" evidence="1">
    <location>
        <begin position="203"/>
        <end position="223"/>
    </location>
</feature>
<evidence type="ECO:0000313" key="3">
    <source>
        <dbReference type="Proteomes" id="UP001500027"/>
    </source>
</evidence>
<protein>
    <submittedName>
        <fullName evidence="2">Uncharacterized protein</fullName>
    </submittedName>
</protein>
<name>A0ABP8ECF2_9FLAO</name>